<evidence type="ECO:0000313" key="3">
    <source>
        <dbReference type="EMBL" id="AIS92043.1"/>
    </source>
</evidence>
<dbReference type="InterPro" id="IPR051254">
    <property type="entry name" value="PPP1R15"/>
</dbReference>
<keyword evidence="9" id="KW-1185">Reference proteome</keyword>
<keyword evidence="1" id="KW-1090">Inhibition of host innate immune response by virus</keyword>
<dbReference type="EMBL" id="KX859081">
    <property type="protein sequence ID" value="ARX71642.1"/>
    <property type="molecule type" value="Genomic_DNA"/>
</dbReference>
<name>A0A097DAN4_9BBAC</name>
<dbReference type="EMBL" id="KJ406702">
    <property type="protein sequence ID" value="AIS92043.1"/>
    <property type="molecule type" value="Genomic_DNA"/>
</dbReference>
<dbReference type="KEGG" id="vg:20712730"/>
<keyword evidence="1" id="KW-1114">Inhibition of host interferon signaling pathway by virus</keyword>
<evidence type="ECO:0000256" key="1">
    <source>
        <dbReference type="ARBA" id="ARBA00023107"/>
    </source>
</evidence>
<dbReference type="GeneID" id="20712730"/>
<dbReference type="OrthoDB" id="28551at10239"/>
<proteinExistence type="predicted"/>
<dbReference type="EMBL" id="KX859080">
    <property type="protein sequence ID" value="ARX71512.1"/>
    <property type="molecule type" value="Genomic_DNA"/>
</dbReference>
<feature type="region of interest" description="Disordered" evidence="2">
    <location>
        <begin position="77"/>
        <end position="96"/>
    </location>
</feature>
<evidence type="ECO:0000256" key="2">
    <source>
        <dbReference type="SAM" id="MobiDB-lite"/>
    </source>
</evidence>
<keyword evidence="1" id="KW-1126">Modulation of host PP1 activity by virus</keyword>
<dbReference type="GO" id="GO:0004865">
    <property type="term" value="F:protein serine/threonine phosphatase inhibitor activity"/>
    <property type="evidence" value="ECO:0007669"/>
    <property type="project" value="UniProtKB-KW"/>
</dbReference>
<dbReference type="EMBL" id="KX859083">
    <property type="protein sequence ID" value="ARX71902.1"/>
    <property type="molecule type" value="Genomic_DNA"/>
</dbReference>
<dbReference type="EMBL" id="KX859082">
    <property type="protein sequence ID" value="ARX71772.1"/>
    <property type="molecule type" value="Genomic_DNA"/>
</dbReference>
<evidence type="ECO:0000313" key="9">
    <source>
        <dbReference type="Proteomes" id="UP000201628"/>
    </source>
</evidence>
<reference evidence="3 9" key="1">
    <citation type="journal article" date="2014" name="BMC Genomics">
        <title>Genome sequence of Erinnyis ello granulovirus (ErelGV), a natural cassava hornworm pesticide and the first sequenced sphingid-infecting betabaculovirus.</title>
        <authorList>
            <person name="Ardisson-Araujo D.M."/>
            <person name="de Melo F.L."/>
            <person name="Andrade M.D."/>
            <person name="Sihler W."/>
            <person name="Bao S.N."/>
            <person name="Ribeiro B.M."/>
            <person name="de Souza M.L."/>
        </authorList>
    </citation>
    <scope>NUCLEOTIDE SEQUENCE [LARGE SCALE GENOMIC DNA]</scope>
    <source>
        <strain evidence="3">S86</strain>
    </source>
</reference>
<dbReference type="PANTHER" id="PTHR16489:SF12">
    <property type="entry name" value="GH11727P"/>
    <property type="match status" value="1"/>
</dbReference>
<dbReference type="RefSeq" id="YP_009091882.1">
    <property type="nucleotide sequence ID" value="NC_025257.1"/>
</dbReference>
<keyword evidence="1" id="KW-0922">Interferon antiviral system evasion</keyword>
<evidence type="ECO:0000313" key="6">
    <source>
        <dbReference type="EMBL" id="ARX71642.1"/>
    </source>
</evidence>
<keyword evidence="1" id="KW-0945">Host-virus interaction</keyword>
<sequence>MVKNKRVSFNPNTRTYIMWVWLYAAKKARSNYWEQCAVDRARFHRRIKEVGLKISWVLSNEHRSKINKNEQVRCQLDGGKTPVHRKRKTTSELVGD</sequence>
<evidence type="ECO:0000313" key="5">
    <source>
        <dbReference type="EMBL" id="ARX71512.1"/>
    </source>
</evidence>
<dbReference type="PANTHER" id="PTHR16489">
    <property type="entry name" value="GH11727P"/>
    <property type="match status" value="1"/>
</dbReference>
<dbReference type="GO" id="GO:0034976">
    <property type="term" value="P:response to endoplasmic reticulum stress"/>
    <property type="evidence" value="ECO:0007669"/>
    <property type="project" value="TreeGrafter"/>
</dbReference>
<evidence type="ECO:0000313" key="7">
    <source>
        <dbReference type="EMBL" id="ARX71772.1"/>
    </source>
</evidence>
<dbReference type="GO" id="GO:0039606">
    <property type="term" value="P:symbiont-mediated suppression of host translation initiation"/>
    <property type="evidence" value="ECO:0007669"/>
    <property type="project" value="UniProtKB-KW"/>
</dbReference>
<accession>A0A097DAN4</accession>
<evidence type="ECO:0000313" key="8">
    <source>
        <dbReference type="EMBL" id="ARX71902.1"/>
    </source>
</evidence>
<evidence type="ECO:0000313" key="4">
    <source>
        <dbReference type="EMBL" id="ARX71382.1"/>
    </source>
</evidence>
<protein>
    <submittedName>
        <fullName evidence="3">Protein phosphatase 1</fullName>
    </submittedName>
</protein>
<organism evidence="3 9">
    <name type="scientific">Erinnyis ello granulovirus</name>
    <dbReference type="NCBI Taxonomy" id="307444"/>
    <lineage>
        <taxon>Viruses</taxon>
        <taxon>Viruses incertae sedis</taxon>
        <taxon>Naldaviricetes</taxon>
        <taxon>Lefavirales</taxon>
        <taxon>Baculoviridae</taxon>
        <taxon>Betabaculovirus</taxon>
        <taxon>Betabaculovirus erellonis</taxon>
    </lineage>
</organism>
<keyword evidence="1" id="KW-0899">Viral immunoevasion</keyword>
<dbReference type="Proteomes" id="UP000201628">
    <property type="component" value="Segment"/>
</dbReference>
<gene>
    <name evidence="3" type="primary">pp-1</name>
    <name evidence="4" type="synonym">PP-1</name>
    <name evidence="4" type="ORF">EREL_043</name>
</gene>
<dbReference type="EMBL" id="KX859079">
    <property type="protein sequence ID" value="ARX71382.1"/>
    <property type="molecule type" value="Genomic_DNA"/>
</dbReference>
<reference evidence="3" key="2">
    <citation type="submission" date="2014-02" db="EMBL/GenBank/DDBJ databases">
        <authorList>
            <person name="Ardisson-Araujo D.M.P."/>
            <person name="Melo F.L."/>
            <person name="Andrade M.S."/>
            <person name="Sihler W."/>
            <person name="Bao S.N."/>
            <person name="Ribeiro B.M."/>
            <person name="Souza M.L."/>
        </authorList>
    </citation>
    <scope>NUCLEOTIDE SEQUENCE</scope>
    <source>
        <strain evidence="3">S86</strain>
    </source>
</reference>
<reference evidence="4" key="3">
    <citation type="submission" date="2016-09" db="EMBL/GenBank/DDBJ databases">
        <title>Genome-wide Diversity of Wild Populations of Erinnyis ello granulovirus (ErelGV).</title>
        <authorList>
            <person name="Brito A.F."/>
            <person name="Melo F.L."/>
            <person name="Ardisson-Araujo D.M.P."/>
            <person name="Sihler W."/>
            <person name="Souza M.L."/>
            <person name="Ribeiro B.M."/>
        </authorList>
    </citation>
    <scope>NUCLEOTIDE SEQUENCE</scope>
    <source>
        <strain evidence="7">ErelGV-00</strain>
        <strain evidence="4">ErelGV-94</strain>
        <strain evidence="5">ErelGV-98</strain>
        <strain evidence="6">ErelGV-99</strain>
        <strain evidence="8">ErelGV-AC</strain>
    </source>
</reference>